<dbReference type="Proteomes" id="UP001156272">
    <property type="component" value="Segment"/>
</dbReference>
<protein>
    <submittedName>
        <fullName evidence="1">Uncharacterized protein</fullName>
    </submittedName>
</protein>
<gene>
    <name evidence="1" type="ORF">EJNHJLOP_00006</name>
</gene>
<accession>A0AA46YJ74</accession>
<reference evidence="1 2" key="1">
    <citation type="submission" date="2022-09" db="EMBL/GenBank/DDBJ databases">
        <title>Evolutionary Diversification of Methanotrophic Ca. Methanophagales (ANME-1) and Their Expansive Virome.</title>
        <authorList>
            <person name="Laso-Perez R."/>
            <person name="Wu F."/>
            <person name="Cremiere A."/>
            <person name="Speth D.R."/>
            <person name="Magyar J.S."/>
            <person name="Krupovic M."/>
            <person name="Orphan V.J."/>
        </authorList>
    </citation>
    <scope>NUCLEOTIDE SEQUENCE [LARGE SCALE GENOMIC DNA]</scope>
    <source>
        <strain evidence="1">PBV082</strain>
    </source>
</reference>
<evidence type="ECO:0000313" key="2">
    <source>
        <dbReference type="Proteomes" id="UP001156272"/>
    </source>
</evidence>
<keyword evidence="2" id="KW-1185">Reference proteome</keyword>
<name>A0AA46YJ74_9VIRU</name>
<dbReference type="EMBL" id="OP413839">
    <property type="protein sequence ID" value="UYL64895.1"/>
    <property type="molecule type" value="Genomic_DNA"/>
</dbReference>
<sequence length="54" mass="6327">MECKPPYSLTEKEARTIAEELKRQGYDTWVGLHLTSFSDVLGDKWCVKIGKRRR</sequence>
<evidence type="ECO:0000313" key="1">
    <source>
        <dbReference type="EMBL" id="UYL64895.1"/>
    </source>
</evidence>
<organism evidence="1 2">
    <name type="scientific">Methanophagales virus PBV082</name>
    <dbReference type="NCBI Taxonomy" id="3071307"/>
    <lineage>
        <taxon>Viruses</taxon>
        <taxon>Viruses incertae sedis</taxon>
        <taxon>Itzamnaviridae</taxon>
        <taxon>Pletoitzamnavirus</taxon>
        <taxon>Pletoitzamnavirus pescaderoense</taxon>
    </lineage>
</organism>
<proteinExistence type="predicted"/>